<comment type="function">
    <text evidence="7">Component of a complex required to localize phosphatidylinositol 4-kinase (PI4K) to the plasma membrane. The complex acts as a regulator of phosphatidylinositol 4-phosphate (PtdIns(4)P) synthesis. In the complex, EFR3A probably acts as the membrane-anchoring component. Also involved in responsiveness to G-protein-coupled receptors; it is however unclear whether this role is direct or indirect.</text>
</comment>
<evidence type="ECO:0000256" key="5">
    <source>
        <dbReference type="ARBA" id="ARBA00023139"/>
    </source>
</evidence>
<evidence type="ECO:0000313" key="12">
    <source>
        <dbReference type="EMBL" id="EHH28775.1"/>
    </source>
</evidence>
<dbReference type="PANTHER" id="PTHR12444">
    <property type="entry name" value="PROTEIN EFR3 HOMOLOG CMP44E"/>
    <property type="match status" value="1"/>
</dbReference>
<dbReference type="Pfam" id="PF21052">
    <property type="entry name" value="EFR3_ARM"/>
    <property type="match status" value="1"/>
</dbReference>
<evidence type="ECO:0000256" key="3">
    <source>
        <dbReference type="ARBA" id="ARBA00022475"/>
    </source>
</evidence>
<keyword evidence="5" id="KW-0564">Palmitate</keyword>
<evidence type="ECO:0000256" key="4">
    <source>
        <dbReference type="ARBA" id="ARBA00023136"/>
    </source>
</evidence>
<gene>
    <name evidence="12" type="ORF">EGK_19283</name>
</gene>
<dbReference type="Proteomes" id="UP000013456">
    <property type="component" value="Chromosome 8"/>
</dbReference>
<evidence type="ECO:0000256" key="8">
    <source>
        <dbReference type="ARBA" id="ARBA00062025"/>
    </source>
</evidence>
<protein>
    <recommendedName>
        <fullName evidence="9">Protein EFR3 homolog A</fullName>
    </recommendedName>
    <alternativeName>
        <fullName evidence="10">Protein EFR3-like</fullName>
    </alternativeName>
</protein>
<evidence type="ECO:0000256" key="9">
    <source>
        <dbReference type="ARBA" id="ARBA00072621"/>
    </source>
</evidence>
<dbReference type="InterPro" id="IPR049152">
    <property type="entry name" value="EFR3-like_ARM"/>
</dbReference>
<reference evidence="12" key="1">
    <citation type="journal article" date="2011" name="Nat. Biotechnol.">
        <title>Genome sequencing and comparison of two nonhuman primate animal models, the cynomolgus and Chinese rhesus macaques.</title>
        <authorList>
            <person name="Yan G."/>
            <person name="Zhang G."/>
            <person name="Fang X."/>
            <person name="Zhang Y."/>
            <person name="Li C."/>
            <person name="Ling F."/>
            <person name="Cooper D.N."/>
            <person name="Li Q."/>
            <person name="Li Y."/>
            <person name="van Gool A.J."/>
            <person name="Du H."/>
            <person name="Chen J."/>
            <person name="Chen R."/>
            <person name="Zhang P."/>
            <person name="Huang Z."/>
            <person name="Thompson J.R."/>
            <person name="Meng Y."/>
            <person name="Bai Y."/>
            <person name="Wang J."/>
            <person name="Zhuo M."/>
            <person name="Wang T."/>
            <person name="Huang Y."/>
            <person name="Wei L."/>
            <person name="Li J."/>
            <person name="Wang Z."/>
            <person name="Hu H."/>
            <person name="Yang P."/>
            <person name="Le L."/>
            <person name="Stenson P.D."/>
            <person name="Li B."/>
            <person name="Liu X."/>
            <person name="Ball E.V."/>
            <person name="An N."/>
            <person name="Huang Q."/>
            <person name="Zhang Y."/>
            <person name="Fan W."/>
            <person name="Zhang X."/>
            <person name="Li Y."/>
            <person name="Wang W."/>
            <person name="Katze M.G."/>
            <person name="Su B."/>
            <person name="Nielsen R."/>
            <person name="Yang H."/>
            <person name="Wang J."/>
            <person name="Wang X."/>
            <person name="Wang J."/>
        </authorList>
    </citation>
    <scope>NUCLEOTIDE SEQUENCE [LARGE SCALE GENOMIC DNA]</scope>
    <source>
        <strain evidence="12">CR-5</strain>
    </source>
</reference>
<keyword evidence="6" id="KW-0449">Lipoprotein</keyword>
<name>G7N049_MACMU</name>
<feature type="region of interest" description="Disordered" evidence="11">
    <location>
        <begin position="688"/>
        <end position="708"/>
    </location>
</feature>
<dbReference type="GO" id="GO:0005886">
    <property type="term" value="C:plasma membrane"/>
    <property type="evidence" value="ECO:0007669"/>
    <property type="project" value="UniProtKB-SubCell"/>
</dbReference>
<evidence type="ECO:0000256" key="10">
    <source>
        <dbReference type="ARBA" id="ARBA00077982"/>
    </source>
</evidence>
<evidence type="ECO:0000256" key="2">
    <source>
        <dbReference type="ARBA" id="ARBA00010216"/>
    </source>
</evidence>
<dbReference type="FunFam" id="1.25.10.10:FF:000347">
    <property type="entry name" value="EFR3 homolog A (S. cerevisiae)"/>
    <property type="match status" value="1"/>
</dbReference>
<keyword evidence="4" id="KW-0472">Membrane</keyword>
<evidence type="ECO:0000256" key="1">
    <source>
        <dbReference type="ARBA" id="ARBA00004193"/>
    </source>
</evidence>
<proteinExistence type="inferred from homology"/>
<dbReference type="InterPro" id="IPR016024">
    <property type="entry name" value="ARM-type_fold"/>
</dbReference>
<evidence type="ECO:0000256" key="7">
    <source>
        <dbReference type="ARBA" id="ARBA00057442"/>
    </source>
</evidence>
<accession>G7N049</accession>
<comment type="subcellular location">
    <subcellularLocation>
        <location evidence="1">Cell membrane</location>
        <topology evidence="1">Lipid-anchor</topology>
    </subcellularLocation>
</comment>
<dbReference type="SUPFAM" id="SSF48371">
    <property type="entry name" value="ARM repeat"/>
    <property type="match status" value="1"/>
</dbReference>
<keyword evidence="3" id="KW-1003">Cell membrane</keyword>
<comment type="subunit">
    <text evidence="8">Component of a phosphatidylinositol 4-kinase (PI4K) complex, composed of PI4KA, EFR3 (EFR3A or EFR3B), TTC7 (TTC7A or TTC7B) and HYCC (HYCC1 or HYCC2).</text>
</comment>
<dbReference type="InterPro" id="IPR051851">
    <property type="entry name" value="EFR3_Homologs"/>
</dbReference>
<dbReference type="EMBL" id="CM001260">
    <property type="protein sequence ID" value="EHH28775.1"/>
    <property type="molecule type" value="Genomic_DNA"/>
</dbReference>
<dbReference type="AlphaFoldDB" id="G7N049"/>
<evidence type="ECO:0000256" key="6">
    <source>
        <dbReference type="ARBA" id="ARBA00023288"/>
    </source>
</evidence>
<sequence>MKDYVQVPAAELEKPYEFTSTRESTTFLYLRVCCCCSALRPRYKRLVDNIFPEDPKDGLVKADMEKLTFYAVSAPEKLDRIGSYLAERLSRDVVRHRSGYVLIAMEALDQLLMACHSQSIKPFVESFLHMVAKLLESGEPKLQVLGTNSFVKFANIEEDTPSYHRRYDFFVSRFSAMCHSCHSDPEIRTEIRIAGIRGIQGVVRKTVNDELRATIWEPQHMDKIVPSLLFNMQKIEEVDSRIGPPSSPSATDKEENPAVLAENCFRELLGRATFGNMNNAVRPVFAHLDHHKLWDPNEFAVHCFKIIMYSIQAQYSHHVIQEILGHLDARKKDAPRVRAGIIQVLLEAVAIAAKGSIGPTVLEVFNTLLKHLRLSVEFEANDLQGGSVGSVNLNTSSKDNDEKIVQNAIIQTIGFFGSNLPDYQRSEIMMFILRKVPVFGTSTHTLDISQLGDLGTRRIQIMLLRSLLMVTSGYKAKTIVTALPGSFLDPLLSASLMEDYELRQLVLEVMHNLMDRHDNRAKLRGIRIIPDVADLKIKREKICRQDTSFMKKNGQQLYRHIYLGCKEEDNVQKNYELLYTSLALITIELANEEVVIDLIRLAIALQDSAIINEDNLPMFHRCGIMALVAAYLNFVSQMIAVPAFCQHVSKRGKDTSYMAVARENEEEAKAETPDKQIRSCETYYHENNVGKSNPRDSVTAHWVPPTTDEDRLSRRKSIVDTVSIQVDILSNNVPSDDVVSNTEEITFEALKKAIDTSGMEEQEKEKRRLVIEKFQKAPFEEIAAQCESKEPSSTAGGERRASEHYCLSSASCQINAALDSHRSGNPIVNYCSCRGSH</sequence>
<dbReference type="PANTHER" id="PTHR12444:SF1">
    <property type="entry name" value="PROTEIN EFR3 HOMOLOG A"/>
    <property type="match status" value="1"/>
</dbReference>
<evidence type="ECO:0000256" key="11">
    <source>
        <dbReference type="SAM" id="MobiDB-lite"/>
    </source>
</evidence>
<organism evidence="12">
    <name type="scientific">Macaca mulatta</name>
    <name type="common">Rhesus macaque</name>
    <dbReference type="NCBI Taxonomy" id="9544"/>
    <lineage>
        <taxon>Eukaryota</taxon>
        <taxon>Metazoa</taxon>
        <taxon>Chordata</taxon>
        <taxon>Craniata</taxon>
        <taxon>Vertebrata</taxon>
        <taxon>Euteleostomi</taxon>
        <taxon>Mammalia</taxon>
        <taxon>Eutheria</taxon>
        <taxon>Euarchontoglires</taxon>
        <taxon>Primates</taxon>
        <taxon>Haplorrhini</taxon>
        <taxon>Catarrhini</taxon>
        <taxon>Cercopithecidae</taxon>
        <taxon>Cercopithecinae</taxon>
        <taxon>Macaca</taxon>
    </lineage>
</organism>
<comment type="similarity">
    <text evidence="2">Belongs to the EFR3 family.</text>
</comment>